<evidence type="ECO:0000256" key="1">
    <source>
        <dbReference type="ARBA" id="ARBA00004141"/>
    </source>
</evidence>
<feature type="transmembrane region" description="Helical" evidence="5">
    <location>
        <begin position="396"/>
        <end position="416"/>
    </location>
</feature>
<comment type="subcellular location">
    <subcellularLocation>
        <location evidence="1">Membrane</location>
        <topology evidence="1">Multi-pass membrane protein</topology>
    </subcellularLocation>
</comment>
<feature type="transmembrane region" description="Helical" evidence="5">
    <location>
        <begin position="37"/>
        <end position="62"/>
    </location>
</feature>
<feature type="transmembrane region" description="Helical" evidence="5">
    <location>
        <begin position="251"/>
        <end position="273"/>
    </location>
</feature>
<proteinExistence type="predicted"/>
<dbReference type="Pfam" id="PF00083">
    <property type="entry name" value="Sugar_tr"/>
    <property type="match status" value="2"/>
</dbReference>
<dbReference type="Gene3D" id="1.20.1250.20">
    <property type="entry name" value="MFS general substrate transporter like domains"/>
    <property type="match status" value="1"/>
</dbReference>
<evidence type="ECO:0000313" key="8">
    <source>
        <dbReference type="Proteomes" id="UP000572268"/>
    </source>
</evidence>
<dbReference type="EMBL" id="JABANN010000016">
    <property type="protein sequence ID" value="KAF4675358.1"/>
    <property type="molecule type" value="Genomic_DNA"/>
</dbReference>
<feature type="transmembrane region" description="Helical" evidence="5">
    <location>
        <begin position="140"/>
        <end position="162"/>
    </location>
</feature>
<dbReference type="PANTHER" id="PTHR23508">
    <property type="entry name" value="CARBOXYLIC ACID TRANSPORTER PROTEIN HOMOLOG"/>
    <property type="match status" value="1"/>
</dbReference>
<keyword evidence="4 5" id="KW-0472">Membrane</keyword>
<sequence length="473" mass="50294">MMHMRLVRVYILGEPQLMPSSVSSTSTVKVFKENGPLLFKLGIGFFADAYDLFVIDLVLAMLSELNHEDPTGVGLNSATKGAIAAATSVGAVVGMILFGVLGDRVGRRVSILVTGTLVALGSIASACAQRSSTFPLADQLILFRFVLGIGIGGEYPLSAAMASERSSTDIRGRVTAGVFSMQGLGLLTASIVPLVLVAAKVPLEAAWRTSLAFAVVPVPIALYLRFRMSESAAFMNSQRSRRGSACDRVKASLSIILSFLIPLLGTSLSWFFMDITFYGTGEFKHAVSSDIFPSGEGLEKITNDGIFAVIVAVIALPGYICACLFIDKLGRWTLQVLGFCMMVVFYLVMAVCIQFNANAYLNLVVFGVTFFWTNFGPNTTTFIIPSEIFPTEVKTTCHGFSAAMGKVGAIIGTYSFPVVQDGIGLNGVMYVCTGVAALGLASTLVFLRRAVADGAPDVSECRTASKLSTVDIA</sequence>
<evidence type="ECO:0000313" key="7">
    <source>
        <dbReference type="EMBL" id="KAF4675358.1"/>
    </source>
</evidence>
<evidence type="ECO:0000256" key="3">
    <source>
        <dbReference type="ARBA" id="ARBA00022989"/>
    </source>
</evidence>
<dbReference type="SUPFAM" id="SSF103473">
    <property type="entry name" value="MFS general substrate transporter"/>
    <property type="match status" value="1"/>
</dbReference>
<dbReference type="Proteomes" id="UP000572268">
    <property type="component" value="Unassembled WGS sequence"/>
</dbReference>
<dbReference type="GO" id="GO:0046943">
    <property type="term" value="F:carboxylic acid transmembrane transporter activity"/>
    <property type="evidence" value="ECO:0007669"/>
    <property type="project" value="TreeGrafter"/>
</dbReference>
<feature type="transmembrane region" description="Helical" evidence="5">
    <location>
        <begin position="428"/>
        <end position="447"/>
    </location>
</feature>
<dbReference type="PANTHER" id="PTHR23508:SF10">
    <property type="entry name" value="CARBOXYLIC ACID TRANSPORTER PROTEIN HOMOLOG"/>
    <property type="match status" value="1"/>
</dbReference>
<dbReference type="GO" id="GO:0005886">
    <property type="term" value="C:plasma membrane"/>
    <property type="evidence" value="ECO:0007669"/>
    <property type="project" value="TreeGrafter"/>
</dbReference>
<dbReference type="PROSITE" id="PS50850">
    <property type="entry name" value="MFS"/>
    <property type="match status" value="1"/>
</dbReference>
<dbReference type="AlphaFoldDB" id="A0A7J6MUS0"/>
<feature type="transmembrane region" description="Helical" evidence="5">
    <location>
        <begin position="82"/>
        <end position="102"/>
    </location>
</feature>
<comment type="caution">
    <text evidence="7">The sequence shown here is derived from an EMBL/GenBank/DDBJ whole genome shotgun (WGS) entry which is preliminary data.</text>
</comment>
<evidence type="ECO:0000256" key="2">
    <source>
        <dbReference type="ARBA" id="ARBA00022692"/>
    </source>
</evidence>
<dbReference type="InterPro" id="IPR036259">
    <property type="entry name" value="MFS_trans_sf"/>
</dbReference>
<organism evidence="7 8">
    <name type="scientific">Perkinsus olseni</name>
    <name type="common">Perkinsus atlanticus</name>
    <dbReference type="NCBI Taxonomy" id="32597"/>
    <lineage>
        <taxon>Eukaryota</taxon>
        <taxon>Sar</taxon>
        <taxon>Alveolata</taxon>
        <taxon>Perkinsozoa</taxon>
        <taxon>Perkinsea</taxon>
        <taxon>Perkinsida</taxon>
        <taxon>Perkinsidae</taxon>
        <taxon>Perkinsus</taxon>
    </lineage>
</organism>
<feature type="transmembrane region" description="Helical" evidence="5">
    <location>
        <begin position="333"/>
        <end position="357"/>
    </location>
</feature>
<feature type="transmembrane region" description="Helical" evidence="5">
    <location>
        <begin position="363"/>
        <end position="384"/>
    </location>
</feature>
<evidence type="ECO:0000256" key="4">
    <source>
        <dbReference type="ARBA" id="ARBA00023136"/>
    </source>
</evidence>
<name>A0A7J6MUS0_PEROL</name>
<reference evidence="7 8" key="1">
    <citation type="submission" date="2020-04" db="EMBL/GenBank/DDBJ databases">
        <title>Perkinsus olseni comparative genomics.</title>
        <authorList>
            <person name="Bogema D.R."/>
        </authorList>
    </citation>
    <scope>NUCLEOTIDE SEQUENCE [LARGE SCALE GENOMIC DNA]</scope>
    <source>
        <strain evidence="7">ATCC PRA-31</strain>
    </source>
</reference>
<keyword evidence="2 5" id="KW-0812">Transmembrane</keyword>
<feature type="transmembrane region" description="Helical" evidence="5">
    <location>
        <begin position="205"/>
        <end position="226"/>
    </location>
</feature>
<feature type="domain" description="Major facilitator superfamily (MFS) profile" evidence="6">
    <location>
        <begin position="37"/>
        <end position="451"/>
    </location>
</feature>
<protein>
    <recommendedName>
        <fullName evidence="6">Major facilitator superfamily (MFS) profile domain-containing protein</fullName>
    </recommendedName>
</protein>
<feature type="transmembrane region" description="Helical" evidence="5">
    <location>
        <begin position="306"/>
        <end position="326"/>
    </location>
</feature>
<feature type="transmembrane region" description="Helical" evidence="5">
    <location>
        <begin position="174"/>
        <end position="199"/>
    </location>
</feature>
<gene>
    <name evidence="7" type="ORF">FOL46_001990</name>
</gene>
<feature type="transmembrane region" description="Helical" evidence="5">
    <location>
        <begin position="109"/>
        <end position="128"/>
    </location>
</feature>
<evidence type="ECO:0000256" key="5">
    <source>
        <dbReference type="SAM" id="Phobius"/>
    </source>
</evidence>
<dbReference type="InterPro" id="IPR005828">
    <property type="entry name" value="MFS_sugar_transport-like"/>
</dbReference>
<keyword evidence="3 5" id="KW-1133">Transmembrane helix</keyword>
<dbReference type="InterPro" id="IPR020846">
    <property type="entry name" value="MFS_dom"/>
</dbReference>
<evidence type="ECO:0000259" key="6">
    <source>
        <dbReference type="PROSITE" id="PS50850"/>
    </source>
</evidence>
<accession>A0A7J6MUS0</accession>